<evidence type="ECO:0000313" key="1">
    <source>
        <dbReference type="EMBL" id="KAH7510709.1"/>
    </source>
</evidence>
<dbReference type="AlphaFoldDB" id="A0A978U8D1"/>
<evidence type="ECO:0000313" key="2">
    <source>
        <dbReference type="Proteomes" id="UP000813462"/>
    </source>
</evidence>
<proteinExistence type="predicted"/>
<gene>
    <name evidence="1" type="ORF">FEM48_ZijujUnG0094300</name>
</gene>
<name>A0A978U8D1_ZIZJJ</name>
<sequence length="67" mass="7471">MEELRISLSDCLLALVQSNRLLVLAEACSGGSGRLRSPAKNPWLDCDWLVSSTTDFDRVMLEQRSIC</sequence>
<reference evidence="1" key="1">
    <citation type="journal article" date="2021" name="Front. Plant Sci.">
        <title>Chromosome-Scale Genome Assembly for Chinese Sour Jujube and Insights Into Its Genome Evolution and Domestication Signature.</title>
        <authorList>
            <person name="Shen L.-Y."/>
            <person name="Luo H."/>
            <person name="Wang X.-L."/>
            <person name="Wang X.-M."/>
            <person name="Qiu X.-J."/>
            <person name="Liu H."/>
            <person name="Zhou S.-S."/>
            <person name="Jia K.-H."/>
            <person name="Nie S."/>
            <person name="Bao Y.-T."/>
            <person name="Zhang R.-G."/>
            <person name="Yun Q.-Z."/>
            <person name="Chai Y.-H."/>
            <person name="Lu J.-Y."/>
            <person name="Li Y."/>
            <person name="Zhao S.-W."/>
            <person name="Mao J.-F."/>
            <person name="Jia S.-G."/>
            <person name="Mao Y.-M."/>
        </authorList>
    </citation>
    <scope>NUCLEOTIDE SEQUENCE</scope>
    <source>
        <strain evidence="1">AT0</strain>
        <tissue evidence="1">Leaf</tissue>
    </source>
</reference>
<accession>A0A978U8D1</accession>
<protein>
    <submittedName>
        <fullName evidence="1">Uncharacterized protein</fullName>
    </submittedName>
</protein>
<dbReference type="Proteomes" id="UP000813462">
    <property type="component" value="Unassembled WGS sequence"/>
</dbReference>
<dbReference type="EMBL" id="JAEACU010000380">
    <property type="protein sequence ID" value="KAH7510709.1"/>
    <property type="molecule type" value="Genomic_DNA"/>
</dbReference>
<comment type="caution">
    <text evidence="1">The sequence shown here is derived from an EMBL/GenBank/DDBJ whole genome shotgun (WGS) entry which is preliminary data.</text>
</comment>
<organism evidence="1 2">
    <name type="scientific">Ziziphus jujuba var. spinosa</name>
    <dbReference type="NCBI Taxonomy" id="714518"/>
    <lineage>
        <taxon>Eukaryota</taxon>
        <taxon>Viridiplantae</taxon>
        <taxon>Streptophyta</taxon>
        <taxon>Embryophyta</taxon>
        <taxon>Tracheophyta</taxon>
        <taxon>Spermatophyta</taxon>
        <taxon>Magnoliopsida</taxon>
        <taxon>eudicotyledons</taxon>
        <taxon>Gunneridae</taxon>
        <taxon>Pentapetalae</taxon>
        <taxon>rosids</taxon>
        <taxon>fabids</taxon>
        <taxon>Rosales</taxon>
        <taxon>Rhamnaceae</taxon>
        <taxon>Paliureae</taxon>
        <taxon>Ziziphus</taxon>
    </lineage>
</organism>